<feature type="non-terminal residue" evidence="2">
    <location>
        <position position="1"/>
    </location>
</feature>
<accession>A0A2S6NAM3</accession>
<comment type="caution">
    <text evidence="2">The sequence shown here is derived from an EMBL/GenBank/DDBJ whole genome shotgun (WGS) entry which is preliminary data.</text>
</comment>
<feature type="compositionally biased region" description="Low complexity" evidence="1">
    <location>
        <begin position="24"/>
        <end position="34"/>
    </location>
</feature>
<sequence length="277" mass="29071">SGGARAGPPPFAAEPPPLTEADDAGPAVAPAAQPAVAAGPAVEAAVIVAREILKLTTPAPAQAAVGSPPPAIDRPDPANEDDLCLIRGVDSALAQALRDIGVWRFEQIAAWRQEHIDWIAHHFQRLSPPLAIPAAPALWPPQARLLAAGALTDHARAVLGGETPAPDDAAALADWVARLPHPAAGGAADDFYAGARPPGFLEPPFGETDDLTQIRGVDRELAEKLNGLGVWSWRQIARWSPENARWIGAWLARPGAPERDDWVGAARALTRREAPTA</sequence>
<feature type="region of interest" description="Disordered" evidence="1">
    <location>
        <begin position="1"/>
        <end position="34"/>
    </location>
</feature>
<evidence type="ECO:0000313" key="2">
    <source>
        <dbReference type="EMBL" id="PPQ31641.1"/>
    </source>
</evidence>
<evidence type="ECO:0000256" key="1">
    <source>
        <dbReference type="SAM" id="MobiDB-lite"/>
    </source>
</evidence>
<dbReference type="Proteomes" id="UP000239089">
    <property type="component" value="Unassembled WGS sequence"/>
</dbReference>
<organism evidence="2 3">
    <name type="scientific">Rhodoblastus sphagnicola</name>
    <dbReference type="NCBI Taxonomy" id="333368"/>
    <lineage>
        <taxon>Bacteria</taxon>
        <taxon>Pseudomonadati</taxon>
        <taxon>Pseudomonadota</taxon>
        <taxon>Alphaproteobacteria</taxon>
        <taxon>Hyphomicrobiales</taxon>
        <taxon>Rhodoblastaceae</taxon>
        <taxon>Rhodoblastus</taxon>
    </lineage>
</organism>
<protein>
    <submittedName>
        <fullName evidence="2">Uncharacterized protein</fullName>
    </submittedName>
</protein>
<dbReference type="SUPFAM" id="SSF158544">
    <property type="entry name" value="GspK insert domain-like"/>
    <property type="match status" value="1"/>
</dbReference>
<name>A0A2S6NAM3_9HYPH</name>
<dbReference type="InterPro" id="IPR038072">
    <property type="entry name" value="GspK_central_sf"/>
</dbReference>
<feature type="compositionally biased region" description="Pro residues" evidence="1">
    <location>
        <begin position="7"/>
        <end position="18"/>
    </location>
</feature>
<feature type="region of interest" description="Disordered" evidence="1">
    <location>
        <begin position="59"/>
        <end position="79"/>
    </location>
</feature>
<dbReference type="AlphaFoldDB" id="A0A2S6NAM3"/>
<dbReference type="EMBL" id="NHSJ01000054">
    <property type="protein sequence ID" value="PPQ31641.1"/>
    <property type="molecule type" value="Genomic_DNA"/>
</dbReference>
<gene>
    <name evidence="2" type="ORF">CCR94_08455</name>
</gene>
<keyword evidence="3" id="KW-1185">Reference proteome</keyword>
<evidence type="ECO:0000313" key="3">
    <source>
        <dbReference type="Proteomes" id="UP000239089"/>
    </source>
</evidence>
<reference evidence="2 3" key="1">
    <citation type="journal article" date="2018" name="Arch. Microbiol.">
        <title>New insights into the metabolic potential of the phototrophic purple bacterium Rhodopila globiformis DSM 161(T) from its draft genome sequence and evidence for a vanadium-dependent nitrogenase.</title>
        <authorList>
            <person name="Imhoff J.F."/>
            <person name="Rahn T."/>
            <person name="Kunzel S."/>
            <person name="Neulinger S.C."/>
        </authorList>
    </citation>
    <scope>NUCLEOTIDE SEQUENCE [LARGE SCALE GENOMIC DNA]</scope>
    <source>
        <strain evidence="2 3">DSM 16996</strain>
    </source>
</reference>
<proteinExistence type="predicted"/>